<feature type="transmembrane region" description="Helical" evidence="1">
    <location>
        <begin position="255"/>
        <end position="278"/>
    </location>
</feature>
<comment type="caution">
    <text evidence="3">The sequence shown here is derived from an EMBL/GenBank/DDBJ whole genome shotgun (WGS) entry which is preliminary data.</text>
</comment>
<reference evidence="3" key="1">
    <citation type="journal article" date="2021" name="Open Biol.">
        <title>Shared evolutionary footprints suggest mitochondrial oxidative damage underlies multiple complex I losses in fungi.</title>
        <authorList>
            <person name="Schikora-Tamarit M.A."/>
            <person name="Marcet-Houben M."/>
            <person name="Nosek J."/>
            <person name="Gabaldon T."/>
        </authorList>
    </citation>
    <scope>NUCLEOTIDE SEQUENCE</scope>
    <source>
        <strain evidence="3">CBS2887</strain>
    </source>
</reference>
<keyword evidence="1" id="KW-1133">Transmembrane helix</keyword>
<dbReference type="EMBL" id="JAEUBG010002508">
    <property type="protein sequence ID" value="KAH3684438.1"/>
    <property type="molecule type" value="Genomic_DNA"/>
</dbReference>
<gene>
    <name evidence="3" type="ORF">WICPIJ_004592</name>
</gene>
<evidence type="ECO:0000256" key="1">
    <source>
        <dbReference type="SAM" id="Phobius"/>
    </source>
</evidence>
<feature type="transmembrane region" description="Helical" evidence="1">
    <location>
        <begin position="327"/>
        <end position="347"/>
    </location>
</feature>
<feature type="chain" id="PRO_5040487199" evidence="2">
    <location>
        <begin position="26"/>
        <end position="583"/>
    </location>
</feature>
<organism evidence="3 4">
    <name type="scientific">Wickerhamomyces pijperi</name>
    <name type="common">Yeast</name>
    <name type="synonym">Pichia pijperi</name>
    <dbReference type="NCBI Taxonomy" id="599730"/>
    <lineage>
        <taxon>Eukaryota</taxon>
        <taxon>Fungi</taxon>
        <taxon>Dikarya</taxon>
        <taxon>Ascomycota</taxon>
        <taxon>Saccharomycotina</taxon>
        <taxon>Saccharomycetes</taxon>
        <taxon>Phaffomycetales</taxon>
        <taxon>Wickerhamomycetaceae</taxon>
        <taxon>Wickerhamomyces</taxon>
    </lineage>
</organism>
<feature type="transmembrane region" description="Helical" evidence="1">
    <location>
        <begin position="544"/>
        <end position="566"/>
    </location>
</feature>
<proteinExistence type="predicted"/>
<dbReference type="Proteomes" id="UP000774326">
    <property type="component" value="Unassembled WGS sequence"/>
</dbReference>
<sequence>MKAHFHFQLPHLLVFISLLLQKCQSKEIYRAYNESMYCQKLAPNDNIVLKLAASAEDFYSVTNFSMFHTDLIMYKVSSLVPDWDYELSNGSYSNRTQFMGEQYHQKFNADFQDLTLRVSDNITGSSQDFPFYDHSKVLEYHSNISFTEPRQQFKFNNTEYGYYCIQLRHNLDHNKTLTADHWEQVHDSNTRGWVRNHDDYTYNATDGYYYNFNGTVDKGFYKTYHESYSFMNPVVEHDPAKVLDIEYGKYIIYRLWMIFFVFVPVFMFLLIVRLGLWYQGQVHMYKLMDYFLRAFLLILGGLLVHIFGMFVLKVADNSFWRSCKDDFISFLTMIGTLAYDIFTAFVLTKPIKYSLHYQGSLVEQLDNEGSSVMVPTFKRRSYAFPTLWTKYDKFLFETSIFFPAALVFFFLQVPTHSFLAQNKVHSNVVMPVTDPEGLNFQGFHLIFSIAFAVFMFFLTFHNGLSCIAPLLPDNSTGEINSALPGVRFTEAGHSRRQKFQLWLFLCCCTYFLVGTCLIILSKSIISRSEAALFKDEYLQSSWCFWYCAIDITFWAICAFIPLCVWYREISHALFTEFKEPCTK</sequence>
<evidence type="ECO:0000313" key="4">
    <source>
        <dbReference type="Proteomes" id="UP000774326"/>
    </source>
</evidence>
<reference evidence="3" key="2">
    <citation type="submission" date="2021-01" db="EMBL/GenBank/DDBJ databases">
        <authorList>
            <person name="Schikora-Tamarit M.A."/>
        </authorList>
    </citation>
    <scope>NUCLEOTIDE SEQUENCE</scope>
    <source>
        <strain evidence="3">CBS2887</strain>
    </source>
</reference>
<evidence type="ECO:0000313" key="3">
    <source>
        <dbReference type="EMBL" id="KAH3684438.1"/>
    </source>
</evidence>
<name>A0A9P8TLW7_WICPI</name>
<dbReference type="AlphaFoldDB" id="A0A9P8TLW7"/>
<accession>A0A9P8TLW7</accession>
<keyword evidence="2" id="KW-0732">Signal</keyword>
<feature type="signal peptide" evidence="2">
    <location>
        <begin position="1"/>
        <end position="25"/>
    </location>
</feature>
<feature type="transmembrane region" description="Helical" evidence="1">
    <location>
        <begin position="400"/>
        <end position="420"/>
    </location>
</feature>
<feature type="transmembrane region" description="Helical" evidence="1">
    <location>
        <begin position="440"/>
        <end position="460"/>
    </location>
</feature>
<evidence type="ECO:0000256" key="2">
    <source>
        <dbReference type="SAM" id="SignalP"/>
    </source>
</evidence>
<feature type="transmembrane region" description="Helical" evidence="1">
    <location>
        <begin position="501"/>
        <end position="524"/>
    </location>
</feature>
<keyword evidence="4" id="KW-1185">Reference proteome</keyword>
<feature type="transmembrane region" description="Helical" evidence="1">
    <location>
        <begin position="290"/>
        <end position="315"/>
    </location>
</feature>
<keyword evidence="1" id="KW-0472">Membrane</keyword>
<protein>
    <submittedName>
        <fullName evidence="3">Uncharacterized protein</fullName>
    </submittedName>
</protein>
<keyword evidence="1" id="KW-0812">Transmembrane</keyword>